<reference evidence="2 3" key="1">
    <citation type="submission" date="2024-02" db="EMBL/GenBank/DDBJ databases">
        <authorList>
            <person name="Daric V."/>
            <person name="Darras S."/>
        </authorList>
    </citation>
    <scope>NUCLEOTIDE SEQUENCE [LARGE SCALE GENOMIC DNA]</scope>
</reference>
<accession>A0ABP0GGS8</accession>
<dbReference type="InterPro" id="IPR036084">
    <property type="entry name" value="Ser_inhib-like_sf"/>
</dbReference>
<organism evidence="2 3">
    <name type="scientific">Clavelina lepadiformis</name>
    <name type="common">Light-bulb sea squirt</name>
    <name type="synonym">Ascidia lepadiformis</name>
    <dbReference type="NCBI Taxonomy" id="159417"/>
    <lineage>
        <taxon>Eukaryota</taxon>
        <taxon>Metazoa</taxon>
        <taxon>Chordata</taxon>
        <taxon>Tunicata</taxon>
        <taxon>Ascidiacea</taxon>
        <taxon>Aplousobranchia</taxon>
        <taxon>Clavelinidae</taxon>
        <taxon>Clavelina</taxon>
    </lineage>
</organism>
<evidence type="ECO:0000313" key="3">
    <source>
        <dbReference type="Proteomes" id="UP001642483"/>
    </source>
</evidence>
<keyword evidence="3" id="KW-1185">Reference proteome</keyword>
<dbReference type="Proteomes" id="UP001642483">
    <property type="component" value="Unassembled WGS sequence"/>
</dbReference>
<dbReference type="EMBL" id="CAWYQH010000119">
    <property type="protein sequence ID" value="CAK8690790.1"/>
    <property type="molecule type" value="Genomic_DNA"/>
</dbReference>
<evidence type="ECO:0000256" key="1">
    <source>
        <dbReference type="SAM" id="SignalP"/>
    </source>
</evidence>
<feature type="signal peptide" evidence="1">
    <location>
        <begin position="1"/>
        <end position="24"/>
    </location>
</feature>
<evidence type="ECO:0000313" key="2">
    <source>
        <dbReference type="EMBL" id="CAK8690790.1"/>
    </source>
</evidence>
<proteinExistence type="predicted"/>
<gene>
    <name evidence="2" type="ORF">CVLEPA_LOCUS23361</name>
</gene>
<sequence>MMNNLAFCGIVLLLWINIPAETDAMPNDKGRELDFSACDVCPPFTVCSLDRATGSARCSCLSGYTWDESQGECKPKPVRLPCDGLCGPKAECYRDDEGVPWCRCLPTFTGNPYADKGGCFSMRDCAPDKVNLRCASCQPTCEEITTGNLSLCEKCVSGCGCDIDRFPLSARNATCVDIQECFRWAFPGTFFQK</sequence>
<protein>
    <submittedName>
        <fullName evidence="2">Uncharacterized protein</fullName>
    </submittedName>
</protein>
<comment type="caution">
    <text evidence="2">The sequence shown here is derived from an EMBL/GenBank/DDBJ whole genome shotgun (WGS) entry which is preliminary data.</text>
</comment>
<dbReference type="SUPFAM" id="SSF57567">
    <property type="entry name" value="Serine protease inhibitors"/>
    <property type="match status" value="1"/>
</dbReference>
<feature type="chain" id="PRO_5047435289" evidence="1">
    <location>
        <begin position="25"/>
        <end position="193"/>
    </location>
</feature>
<name>A0ABP0GGS8_CLALP</name>
<keyword evidence="1" id="KW-0732">Signal</keyword>